<evidence type="ECO:0000313" key="1">
    <source>
        <dbReference type="EMBL" id="VAW22381.1"/>
    </source>
</evidence>
<gene>
    <name evidence="1" type="ORF">MNBD_ALPHA12-574</name>
</gene>
<accession>A0A3B0TUQ5</accession>
<organism evidence="1">
    <name type="scientific">hydrothermal vent metagenome</name>
    <dbReference type="NCBI Taxonomy" id="652676"/>
    <lineage>
        <taxon>unclassified sequences</taxon>
        <taxon>metagenomes</taxon>
        <taxon>ecological metagenomes</taxon>
    </lineage>
</organism>
<name>A0A3B0TUQ5_9ZZZZ</name>
<reference evidence="1" key="1">
    <citation type="submission" date="2018-06" db="EMBL/GenBank/DDBJ databases">
        <authorList>
            <person name="Zhirakovskaya E."/>
        </authorList>
    </citation>
    <scope>NUCLEOTIDE SEQUENCE</scope>
</reference>
<proteinExistence type="predicted"/>
<dbReference type="EMBL" id="UOEO01000200">
    <property type="protein sequence ID" value="VAW22381.1"/>
    <property type="molecule type" value="Genomic_DNA"/>
</dbReference>
<protein>
    <submittedName>
        <fullName evidence="1">Uncharacterized protein</fullName>
    </submittedName>
</protein>
<sequence length="47" mass="5115">MINGLLSSHGELVEPGWLCCWSVLRQAQDEAAEAQDEAVGWAGMELL</sequence>
<dbReference type="AlphaFoldDB" id="A0A3B0TUQ5"/>